<dbReference type="EMBL" id="JAUEPP010000003">
    <property type="protein sequence ID" value="KAK3348440.1"/>
    <property type="molecule type" value="Genomic_DNA"/>
</dbReference>
<organism evidence="2 3">
    <name type="scientific">Neurospora tetraspora</name>
    <dbReference type="NCBI Taxonomy" id="94610"/>
    <lineage>
        <taxon>Eukaryota</taxon>
        <taxon>Fungi</taxon>
        <taxon>Dikarya</taxon>
        <taxon>Ascomycota</taxon>
        <taxon>Pezizomycotina</taxon>
        <taxon>Sordariomycetes</taxon>
        <taxon>Sordariomycetidae</taxon>
        <taxon>Sordariales</taxon>
        <taxon>Sordariaceae</taxon>
        <taxon>Neurospora</taxon>
    </lineage>
</organism>
<feature type="compositionally biased region" description="Acidic residues" evidence="1">
    <location>
        <begin position="98"/>
        <end position="113"/>
    </location>
</feature>
<feature type="non-terminal residue" evidence="2">
    <location>
        <position position="230"/>
    </location>
</feature>
<sequence>PTKGSKAIDKDGFYRTGLVSWPKTPLEFPEDSDSDVKPLNSDFAFPLPFQTNPAILTHVQKSPTPQYKHNGESKPDCQLILTIDVYPDFKKHPVTLTEELEERDDSEDEDDPEASTNKARLQEWKRSRKESRLINDMIFHITRLIEKLPIYKATPGAEDLKSDKHLTMVNIQELERGLSRISQAEALGVKSHWGFQSPLPGDREGERVSTRYLHQEMIPRERVEELRGLN</sequence>
<proteinExistence type="predicted"/>
<feature type="region of interest" description="Disordered" evidence="1">
    <location>
        <begin position="98"/>
        <end position="126"/>
    </location>
</feature>
<dbReference type="RefSeq" id="XP_062683522.1">
    <property type="nucleotide sequence ID" value="XM_062823769.1"/>
</dbReference>
<evidence type="ECO:0000256" key="1">
    <source>
        <dbReference type="SAM" id="MobiDB-lite"/>
    </source>
</evidence>
<dbReference type="AlphaFoldDB" id="A0AAE0MTC4"/>
<dbReference type="GeneID" id="87860923"/>
<gene>
    <name evidence="2" type="ORF">B0H65DRAFT_396000</name>
</gene>
<dbReference type="Proteomes" id="UP001278500">
    <property type="component" value="Unassembled WGS sequence"/>
</dbReference>
<evidence type="ECO:0000313" key="3">
    <source>
        <dbReference type="Proteomes" id="UP001278500"/>
    </source>
</evidence>
<accession>A0AAE0MTC4</accession>
<keyword evidence="3" id="KW-1185">Reference proteome</keyword>
<feature type="non-terminal residue" evidence="2">
    <location>
        <position position="1"/>
    </location>
</feature>
<name>A0AAE0MTC4_9PEZI</name>
<reference evidence="2" key="2">
    <citation type="submission" date="2023-06" db="EMBL/GenBank/DDBJ databases">
        <authorList>
            <consortium name="Lawrence Berkeley National Laboratory"/>
            <person name="Haridas S."/>
            <person name="Hensen N."/>
            <person name="Bonometti L."/>
            <person name="Westerberg I."/>
            <person name="Brannstrom I.O."/>
            <person name="Guillou S."/>
            <person name="Cros-Aarteil S."/>
            <person name="Calhoun S."/>
            <person name="Kuo A."/>
            <person name="Mondo S."/>
            <person name="Pangilinan J."/>
            <person name="Riley R."/>
            <person name="Labutti K."/>
            <person name="Andreopoulos B."/>
            <person name="Lipzen A."/>
            <person name="Chen C."/>
            <person name="Yanf M."/>
            <person name="Daum C."/>
            <person name="Ng V."/>
            <person name="Clum A."/>
            <person name="Steindorff A."/>
            <person name="Ohm R."/>
            <person name="Martin F."/>
            <person name="Silar P."/>
            <person name="Natvig D."/>
            <person name="Lalanne C."/>
            <person name="Gautier V."/>
            <person name="Ament-Velasquez S.L."/>
            <person name="Kruys A."/>
            <person name="Hutchinson M.I."/>
            <person name="Powell A.J."/>
            <person name="Barry K."/>
            <person name="Miller A.N."/>
            <person name="Grigoriev I.V."/>
            <person name="Debuchy R."/>
            <person name="Gladieux P."/>
            <person name="Thoren M.H."/>
            <person name="Johannesson H."/>
        </authorList>
    </citation>
    <scope>NUCLEOTIDE SEQUENCE</scope>
    <source>
        <strain evidence="2">CBS 560.94</strain>
    </source>
</reference>
<comment type="caution">
    <text evidence="2">The sequence shown here is derived from an EMBL/GenBank/DDBJ whole genome shotgun (WGS) entry which is preliminary data.</text>
</comment>
<reference evidence="2" key="1">
    <citation type="journal article" date="2023" name="Mol. Phylogenet. Evol.">
        <title>Genome-scale phylogeny and comparative genomics of the fungal order Sordariales.</title>
        <authorList>
            <person name="Hensen N."/>
            <person name="Bonometti L."/>
            <person name="Westerberg I."/>
            <person name="Brannstrom I.O."/>
            <person name="Guillou S."/>
            <person name="Cros-Aarteil S."/>
            <person name="Calhoun S."/>
            <person name="Haridas S."/>
            <person name="Kuo A."/>
            <person name="Mondo S."/>
            <person name="Pangilinan J."/>
            <person name="Riley R."/>
            <person name="LaButti K."/>
            <person name="Andreopoulos B."/>
            <person name="Lipzen A."/>
            <person name="Chen C."/>
            <person name="Yan M."/>
            <person name="Daum C."/>
            <person name="Ng V."/>
            <person name="Clum A."/>
            <person name="Steindorff A."/>
            <person name="Ohm R.A."/>
            <person name="Martin F."/>
            <person name="Silar P."/>
            <person name="Natvig D.O."/>
            <person name="Lalanne C."/>
            <person name="Gautier V."/>
            <person name="Ament-Velasquez S.L."/>
            <person name="Kruys A."/>
            <person name="Hutchinson M.I."/>
            <person name="Powell A.J."/>
            <person name="Barry K."/>
            <person name="Miller A.N."/>
            <person name="Grigoriev I.V."/>
            <person name="Debuchy R."/>
            <person name="Gladieux P."/>
            <person name="Hiltunen Thoren M."/>
            <person name="Johannesson H."/>
        </authorList>
    </citation>
    <scope>NUCLEOTIDE SEQUENCE</scope>
    <source>
        <strain evidence="2">CBS 560.94</strain>
    </source>
</reference>
<protein>
    <submittedName>
        <fullName evidence="2">Uncharacterized protein</fullName>
    </submittedName>
</protein>
<evidence type="ECO:0000313" key="2">
    <source>
        <dbReference type="EMBL" id="KAK3348440.1"/>
    </source>
</evidence>